<protein>
    <submittedName>
        <fullName evidence="1">Sulfur carrier protein ThiS</fullName>
    </submittedName>
</protein>
<dbReference type="OrthoDB" id="9798559at2"/>
<dbReference type="CDD" id="cd00565">
    <property type="entry name" value="Ubl_ThiS"/>
    <property type="match status" value="1"/>
</dbReference>
<proteinExistence type="predicted"/>
<gene>
    <name evidence="1" type="primary">thiS</name>
    <name evidence="1" type="ORF">FPZ44_08570</name>
</gene>
<dbReference type="Gene3D" id="3.10.20.30">
    <property type="match status" value="1"/>
</dbReference>
<dbReference type="SUPFAM" id="SSF54285">
    <property type="entry name" value="MoaD/ThiS"/>
    <property type="match status" value="1"/>
</dbReference>
<dbReference type="PANTHER" id="PTHR34472">
    <property type="entry name" value="SULFUR CARRIER PROTEIN THIS"/>
    <property type="match status" value="1"/>
</dbReference>
<dbReference type="EMBL" id="VNJK01000001">
    <property type="protein sequence ID" value="TVX93109.1"/>
    <property type="molecule type" value="Genomic_DNA"/>
</dbReference>
<name>A0A559IZQ1_9BACL</name>
<sequence length="67" mass="7582">MKLIINGESIVFPEQQGHIYQLLCHLQMEQRIVIVELNGNIISKSAYETTLLSDEDRIEIVHFVGGG</sequence>
<comment type="caution">
    <text evidence="1">The sequence shown here is derived from an EMBL/GenBank/DDBJ whole genome shotgun (WGS) entry which is preliminary data.</text>
</comment>
<dbReference type="InterPro" id="IPR016155">
    <property type="entry name" value="Mopterin_synth/thiamin_S_b"/>
</dbReference>
<dbReference type="AlphaFoldDB" id="A0A559IZQ1"/>
<keyword evidence="2" id="KW-1185">Reference proteome</keyword>
<dbReference type="PANTHER" id="PTHR34472:SF1">
    <property type="entry name" value="SULFUR CARRIER PROTEIN THIS"/>
    <property type="match status" value="1"/>
</dbReference>
<dbReference type="InterPro" id="IPR012675">
    <property type="entry name" value="Beta-grasp_dom_sf"/>
</dbReference>
<accession>A0A559IZQ1</accession>
<dbReference type="InterPro" id="IPR003749">
    <property type="entry name" value="ThiS/MoaD-like"/>
</dbReference>
<dbReference type="Proteomes" id="UP000318102">
    <property type="component" value="Unassembled WGS sequence"/>
</dbReference>
<dbReference type="InterPro" id="IPR010035">
    <property type="entry name" value="Thi_S"/>
</dbReference>
<dbReference type="Pfam" id="PF02597">
    <property type="entry name" value="ThiS"/>
    <property type="match status" value="1"/>
</dbReference>
<evidence type="ECO:0000313" key="2">
    <source>
        <dbReference type="Proteomes" id="UP000318102"/>
    </source>
</evidence>
<reference evidence="1 2" key="1">
    <citation type="submission" date="2019-07" db="EMBL/GenBank/DDBJ databases">
        <authorList>
            <person name="Kim J."/>
        </authorList>
    </citation>
    <scope>NUCLEOTIDE SEQUENCE [LARGE SCALE GENOMIC DNA]</scope>
    <source>
        <strain evidence="1 2">N4</strain>
    </source>
</reference>
<organism evidence="1 2">
    <name type="scientific">Paenibacillus agilis</name>
    <dbReference type="NCBI Taxonomy" id="3020863"/>
    <lineage>
        <taxon>Bacteria</taxon>
        <taxon>Bacillati</taxon>
        <taxon>Bacillota</taxon>
        <taxon>Bacilli</taxon>
        <taxon>Bacillales</taxon>
        <taxon>Paenibacillaceae</taxon>
        <taxon>Paenibacillus</taxon>
    </lineage>
</organism>
<dbReference type="NCBIfam" id="TIGR01683">
    <property type="entry name" value="thiS"/>
    <property type="match status" value="1"/>
</dbReference>
<evidence type="ECO:0000313" key="1">
    <source>
        <dbReference type="EMBL" id="TVX93109.1"/>
    </source>
</evidence>
<dbReference type="RefSeq" id="WP_144989270.1">
    <property type="nucleotide sequence ID" value="NZ_VNJK01000001.1"/>
</dbReference>